<organism evidence="5 6">
    <name type="scientific">Rhizocola hellebori</name>
    <dbReference type="NCBI Taxonomy" id="1392758"/>
    <lineage>
        <taxon>Bacteria</taxon>
        <taxon>Bacillati</taxon>
        <taxon>Actinomycetota</taxon>
        <taxon>Actinomycetes</taxon>
        <taxon>Micromonosporales</taxon>
        <taxon>Micromonosporaceae</taxon>
        <taxon>Rhizocola</taxon>
    </lineage>
</organism>
<dbReference type="InterPro" id="IPR010998">
    <property type="entry name" value="Integrase_recombinase_N"/>
</dbReference>
<evidence type="ECO:0000256" key="3">
    <source>
        <dbReference type="SAM" id="MobiDB-lite"/>
    </source>
</evidence>
<dbReference type="SUPFAM" id="SSF56349">
    <property type="entry name" value="DNA breaking-rejoining enzymes"/>
    <property type="match status" value="1"/>
</dbReference>
<accession>A0A8J3VHJ6</accession>
<comment type="caution">
    <text evidence="5">The sequence shown here is derived from an EMBL/GenBank/DDBJ whole genome shotgun (WGS) entry which is preliminary data.</text>
</comment>
<evidence type="ECO:0000313" key="5">
    <source>
        <dbReference type="EMBL" id="GIH07464.1"/>
    </source>
</evidence>
<name>A0A8J3VHJ6_9ACTN</name>
<gene>
    <name evidence="5" type="ORF">Rhe02_55310</name>
</gene>
<keyword evidence="2" id="KW-0233">DNA recombination</keyword>
<keyword evidence="1" id="KW-0238">DNA-binding</keyword>
<evidence type="ECO:0000313" key="6">
    <source>
        <dbReference type="Proteomes" id="UP000612899"/>
    </source>
</evidence>
<dbReference type="InterPro" id="IPR002104">
    <property type="entry name" value="Integrase_catalytic"/>
</dbReference>
<feature type="compositionally biased region" description="Basic residues" evidence="3">
    <location>
        <begin position="319"/>
        <end position="328"/>
    </location>
</feature>
<dbReference type="GO" id="GO:0015074">
    <property type="term" value="P:DNA integration"/>
    <property type="evidence" value="ECO:0007669"/>
    <property type="project" value="InterPro"/>
</dbReference>
<dbReference type="AlphaFoldDB" id="A0A8J3VHJ6"/>
<reference evidence="5" key="1">
    <citation type="submission" date="2021-01" db="EMBL/GenBank/DDBJ databases">
        <title>Whole genome shotgun sequence of Rhizocola hellebori NBRC 109834.</title>
        <authorList>
            <person name="Komaki H."/>
            <person name="Tamura T."/>
        </authorList>
    </citation>
    <scope>NUCLEOTIDE SEQUENCE</scope>
    <source>
        <strain evidence="5">NBRC 109834</strain>
    </source>
</reference>
<dbReference type="InterPro" id="IPR013762">
    <property type="entry name" value="Integrase-like_cat_sf"/>
</dbReference>
<protein>
    <recommendedName>
        <fullName evidence="4">Tyr recombinase domain-containing protein</fullName>
    </recommendedName>
</protein>
<dbReference type="Proteomes" id="UP000612899">
    <property type="component" value="Unassembled WGS sequence"/>
</dbReference>
<dbReference type="GO" id="GO:0006310">
    <property type="term" value="P:DNA recombination"/>
    <property type="evidence" value="ECO:0007669"/>
    <property type="project" value="UniProtKB-KW"/>
</dbReference>
<sequence>MGHISKAPSRKFRANWRDVADRQKAKTFKTRKEAQAFLATTEASLNTGSYVDPHAGRMRFGVYAQRWLEARNSEATTAARDASLMRTHVLAAWAPVPFGKIDHLAVQQWVTALGKRLAPATVAKCHQLMAAIMRSAMRDRIIGVNPCDGVRLPKRRTKNHEGQTVTPTVVVSQLLPALPARHWALVALAAGTGLRWGECVGLGWDAVDLVKREVHVLRVEVAGTVSAKPFPKSKAGRRAVPLPELVVARLRHHREMCEPGPAGEVFTNEAGGRCAAPCSAPGSGDPLSCAPGCSVRWRRSGRANSVPAGPTATASNRAPTRRPGRARSRWSPSAPAGGCGSTTYAIHTQPGWSPAAYRSTTSKR</sequence>
<evidence type="ECO:0000256" key="2">
    <source>
        <dbReference type="ARBA" id="ARBA00023172"/>
    </source>
</evidence>
<keyword evidence="6" id="KW-1185">Reference proteome</keyword>
<feature type="domain" description="Tyr recombinase" evidence="4">
    <location>
        <begin position="151"/>
        <end position="364"/>
    </location>
</feature>
<evidence type="ECO:0000259" key="4">
    <source>
        <dbReference type="PROSITE" id="PS51898"/>
    </source>
</evidence>
<dbReference type="EMBL" id="BONY01000037">
    <property type="protein sequence ID" value="GIH07464.1"/>
    <property type="molecule type" value="Genomic_DNA"/>
</dbReference>
<dbReference type="PROSITE" id="PS51898">
    <property type="entry name" value="TYR_RECOMBINASE"/>
    <property type="match status" value="1"/>
</dbReference>
<feature type="region of interest" description="Disordered" evidence="3">
    <location>
        <begin position="300"/>
        <end position="364"/>
    </location>
</feature>
<dbReference type="InterPro" id="IPR011010">
    <property type="entry name" value="DNA_brk_join_enz"/>
</dbReference>
<dbReference type="Gene3D" id="1.10.150.130">
    <property type="match status" value="1"/>
</dbReference>
<evidence type="ECO:0000256" key="1">
    <source>
        <dbReference type="ARBA" id="ARBA00023125"/>
    </source>
</evidence>
<dbReference type="Gene3D" id="1.10.443.10">
    <property type="entry name" value="Intergrase catalytic core"/>
    <property type="match status" value="1"/>
</dbReference>
<dbReference type="GO" id="GO:0003677">
    <property type="term" value="F:DNA binding"/>
    <property type="evidence" value="ECO:0007669"/>
    <property type="project" value="UniProtKB-KW"/>
</dbReference>
<proteinExistence type="predicted"/>